<keyword evidence="2" id="KW-1185">Reference proteome</keyword>
<dbReference type="Gene3D" id="3.30.460.40">
    <property type="match status" value="1"/>
</dbReference>
<comment type="caution">
    <text evidence="1">The sequence shown here is derived from an EMBL/GenBank/DDBJ whole genome shotgun (WGS) entry which is preliminary data.</text>
</comment>
<sequence length="204" mass="23127">MLDHEEIVRLYGPWLPRTPRDAAALFEGYAGLWWIAGGWAIEAFTDIRRPHDDVDPSIPRSGVASLHQHLSGRLDVWQADDGSLRPIVDPTDPVSETCENLWLRPSGADPWEYDVILMDATPTTWTYKRHPGTSLPMSKLLWARDGVRYLRPEVQLLHKAPGLRTKDQADFDACAPLLDHESRAWLRDALCTAHPGHPWLSDLQ</sequence>
<protein>
    <recommendedName>
        <fullName evidence="3">Amino acid transporter</fullName>
    </recommendedName>
</protein>
<evidence type="ECO:0008006" key="3">
    <source>
        <dbReference type="Google" id="ProtNLM"/>
    </source>
</evidence>
<proteinExistence type="predicted"/>
<dbReference type="RefSeq" id="WP_255889848.1">
    <property type="nucleotide sequence ID" value="NZ_JAFMZM010000002.1"/>
</dbReference>
<evidence type="ECO:0000313" key="1">
    <source>
        <dbReference type="EMBL" id="MFC7359732.1"/>
    </source>
</evidence>
<reference evidence="2" key="1">
    <citation type="journal article" date="2019" name="Int. J. Syst. Evol. Microbiol.">
        <title>The Global Catalogue of Microorganisms (GCM) 10K type strain sequencing project: providing services to taxonomists for standard genome sequencing and annotation.</title>
        <authorList>
            <consortium name="The Broad Institute Genomics Platform"/>
            <consortium name="The Broad Institute Genome Sequencing Center for Infectious Disease"/>
            <person name="Wu L."/>
            <person name="Ma J."/>
        </authorList>
    </citation>
    <scope>NUCLEOTIDE SEQUENCE [LARGE SCALE GENOMIC DNA]</scope>
    <source>
        <strain evidence="2">FCH27</strain>
    </source>
</reference>
<dbReference type="EMBL" id="JBHTCH010000004">
    <property type="protein sequence ID" value="MFC7359732.1"/>
    <property type="molecule type" value="Genomic_DNA"/>
</dbReference>
<accession>A0ABW2N1M6</accession>
<evidence type="ECO:0000313" key="2">
    <source>
        <dbReference type="Proteomes" id="UP001596524"/>
    </source>
</evidence>
<gene>
    <name evidence="1" type="ORF">ACFQO6_05565</name>
</gene>
<name>A0ABW2N1M6_9ACTN</name>
<organism evidence="1 2">
    <name type="scientific">Nocardioides astragali</name>
    <dbReference type="NCBI Taxonomy" id="1776736"/>
    <lineage>
        <taxon>Bacteria</taxon>
        <taxon>Bacillati</taxon>
        <taxon>Actinomycetota</taxon>
        <taxon>Actinomycetes</taxon>
        <taxon>Propionibacteriales</taxon>
        <taxon>Nocardioidaceae</taxon>
        <taxon>Nocardioides</taxon>
    </lineage>
</organism>
<dbReference type="Proteomes" id="UP001596524">
    <property type="component" value="Unassembled WGS sequence"/>
</dbReference>